<evidence type="ECO:0000256" key="9">
    <source>
        <dbReference type="ARBA" id="ARBA00064420"/>
    </source>
</evidence>
<proteinExistence type="inferred from homology"/>
<evidence type="ECO:0000256" key="11">
    <source>
        <dbReference type="SAM" id="Phobius"/>
    </source>
</evidence>
<feature type="transmembrane region" description="Helical" evidence="11">
    <location>
        <begin position="292"/>
        <end position="314"/>
    </location>
</feature>
<comment type="caution">
    <text evidence="13">The sequence shown here is derived from an EMBL/GenBank/DDBJ whole genome shotgun (WGS) entry which is preliminary data.</text>
</comment>
<dbReference type="PATRIC" id="fig|2198.3.peg.1533"/>
<dbReference type="SUPFAM" id="SSF81345">
    <property type="entry name" value="ABC transporter involved in vitamin B12 uptake, BtuC"/>
    <property type="match status" value="1"/>
</dbReference>
<evidence type="ECO:0000313" key="14">
    <source>
        <dbReference type="Proteomes" id="UP000054323"/>
    </source>
</evidence>
<dbReference type="CDD" id="cd06550">
    <property type="entry name" value="TM_ABC_iron-siderophores_like"/>
    <property type="match status" value="1"/>
</dbReference>
<dbReference type="InterPro" id="IPR037294">
    <property type="entry name" value="ABC_BtuC-like"/>
</dbReference>
<protein>
    <recommendedName>
        <fullName evidence="10">Cobalamin import system permease protein BtuC</fullName>
    </recommendedName>
</protein>
<dbReference type="Proteomes" id="UP000054598">
    <property type="component" value="Unassembled WGS sequence"/>
</dbReference>
<dbReference type="PANTHER" id="PTHR30472">
    <property type="entry name" value="FERRIC ENTEROBACTIN TRANSPORT SYSTEM PERMEASE PROTEIN"/>
    <property type="match status" value="1"/>
</dbReference>
<evidence type="ECO:0000313" key="12">
    <source>
        <dbReference type="EMBL" id="KUK60252.1"/>
    </source>
</evidence>
<evidence type="ECO:0000256" key="5">
    <source>
        <dbReference type="ARBA" id="ARBA00022692"/>
    </source>
</evidence>
<accession>A0A101IRK7</accession>
<dbReference type="InterPro" id="IPR000522">
    <property type="entry name" value="ABC_transptr_permease_BtuC"/>
</dbReference>
<dbReference type="GO" id="GO:0033214">
    <property type="term" value="P:siderophore-iron import into cell"/>
    <property type="evidence" value="ECO:0007669"/>
    <property type="project" value="TreeGrafter"/>
</dbReference>
<feature type="non-terminal residue" evidence="13">
    <location>
        <position position="1"/>
    </location>
</feature>
<evidence type="ECO:0000313" key="13">
    <source>
        <dbReference type="EMBL" id="KUL00097.1"/>
    </source>
</evidence>
<evidence type="ECO:0000256" key="7">
    <source>
        <dbReference type="ARBA" id="ARBA00023136"/>
    </source>
</evidence>
<evidence type="ECO:0000256" key="2">
    <source>
        <dbReference type="ARBA" id="ARBA00007935"/>
    </source>
</evidence>
<evidence type="ECO:0000256" key="4">
    <source>
        <dbReference type="ARBA" id="ARBA00022475"/>
    </source>
</evidence>
<dbReference type="GO" id="GO:0022857">
    <property type="term" value="F:transmembrane transporter activity"/>
    <property type="evidence" value="ECO:0007669"/>
    <property type="project" value="InterPro"/>
</dbReference>
<dbReference type="FunFam" id="1.10.3470.10:FF:000001">
    <property type="entry name" value="Vitamin B12 ABC transporter permease BtuC"/>
    <property type="match status" value="1"/>
</dbReference>
<keyword evidence="4" id="KW-1003">Cell membrane</keyword>
<evidence type="ECO:0000313" key="15">
    <source>
        <dbReference type="Proteomes" id="UP000054598"/>
    </source>
</evidence>
<keyword evidence="5 11" id="KW-0812">Transmembrane</keyword>
<organism evidence="13 15">
    <name type="scientific">Methanoculleus marisnigri</name>
    <dbReference type="NCBI Taxonomy" id="2198"/>
    <lineage>
        <taxon>Archaea</taxon>
        <taxon>Methanobacteriati</taxon>
        <taxon>Methanobacteriota</taxon>
        <taxon>Stenosarchaea group</taxon>
        <taxon>Methanomicrobia</taxon>
        <taxon>Methanomicrobiales</taxon>
        <taxon>Methanomicrobiaceae</taxon>
        <taxon>Methanoculleus</taxon>
    </lineage>
</organism>
<dbReference type="Gene3D" id="1.10.3470.10">
    <property type="entry name" value="ABC transporter involved in vitamin B12 uptake, BtuC"/>
    <property type="match status" value="1"/>
</dbReference>
<feature type="transmembrane region" description="Helical" evidence="11">
    <location>
        <begin position="168"/>
        <end position="188"/>
    </location>
</feature>
<evidence type="ECO:0000256" key="8">
    <source>
        <dbReference type="ARBA" id="ARBA00053891"/>
    </source>
</evidence>
<evidence type="ECO:0000256" key="3">
    <source>
        <dbReference type="ARBA" id="ARBA00022448"/>
    </source>
</evidence>
<feature type="transmembrane region" description="Helical" evidence="11">
    <location>
        <begin position="33"/>
        <end position="57"/>
    </location>
</feature>
<feature type="transmembrane region" description="Helical" evidence="11">
    <location>
        <begin position="130"/>
        <end position="148"/>
    </location>
</feature>
<dbReference type="Proteomes" id="UP000054323">
    <property type="component" value="Unassembled WGS sequence"/>
</dbReference>
<reference evidence="13" key="1">
    <citation type="journal article" date="2015" name="MBio">
        <title>Genome-resolved metagenomic analysis reveals roles for candidate phyla and other microbial community members in biogeochemical transformations in oil reservoirs.</title>
        <authorList>
            <person name="Hu P."/>
            <person name="Tom L."/>
            <person name="Singh A."/>
            <person name="Thomas B.C."/>
            <person name="Baker B.J."/>
            <person name="Piceno Y.M."/>
            <person name="Andersen G.L."/>
            <person name="Banfield J.F."/>
        </authorList>
    </citation>
    <scope>NUCLEOTIDE SEQUENCE [LARGE SCALE GENOMIC DNA]</scope>
    <source>
        <strain evidence="12">62_101</strain>
        <strain evidence="13">63_41</strain>
    </source>
</reference>
<dbReference type="EMBL" id="LGGD01000247">
    <property type="protein sequence ID" value="KUK60252.1"/>
    <property type="molecule type" value="Genomic_DNA"/>
</dbReference>
<sequence>AVVPGLMGGYEEMHFADGAIPRDYLAYVRKKNLWILGGAVLLFLLLIVSISVGAVSISPYDVFLSLVNGTIDRINALFHPGAAVSISNTDLIVWNIRLPQALAAVVAGVGLSVAGVAMQSILRNPLGSPFTLGISNAGAFGAAVSVILLGAGEMHSTVADAVTVNNPYLTTMVAFIFCLLATAVILLISRIRGASPEVMVLAGVALSSLFTAGTMFLQYFADDTQLAAVVFWTFGDVGRASWQELGIMALVTIAATLFFVANRWNYNAIDAGDETAKGLGVSVERVRDIGMIVAALVSAVIVSFLGVIGFVGLVCPHMVRRLIGDDQRYLIPGSCVMGGVLLLASDTVARVIVAPYILPVAVLTAFLGAPVFIYLLLTGYRR</sequence>
<comment type="function">
    <text evidence="8">Required for corrinoid utilization. Probably part of the ABC transporter complex BtuCDF involved in cobalamin (vitamin B12) import. Probably involved in the translocation of the substrate across the membrane.</text>
</comment>
<dbReference type="EMBL" id="LGHE01000198">
    <property type="protein sequence ID" value="KUL00097.1"/>
    <property type="molecule type" value="Genomic_DNA"/>
</dbReference>
<name>A0A101IRK7_9EURY</name>
<feature type="transmembrane region" description="Helical" evidence="11">
    <location>
        <begin position="241"/>
        <end position="261"/>
    </location>
</feature>
<feature type="transmembrane region" description="Helical" evidence="11">
    <location>
        <begin position="329"/>
        <end position="349"/>
    </location>
</feature>
<feature type="transmembrane region" description="Helical" evidence="11">
    <location>
        <begin position="200"/>
        <end position="221"/>
    </location>
</feature>
<comment type="subcellular location">
    <subcellularLocation>
        <location evidence="1">Cell membrane</location>
        <topology evidence="1">Multi-pass membrane protein</topology>
    </subcellularLocation>
</comment>
<gene>
    <name evidence="12" type="ORF">XD82_1672</name>
    <name evidence="13" type="ORF">XE10_1557</name>
</gene>
<comment type="similarity">
    <text evidence="2">Belongs to the binding-protein-dependent transport system permease family. FecCD subfamily.</text>
</comment>
<dbReference type="Pfam" id="PF01032">
    <property type="entry name" value="FecCD"/>
    <property type="match status" value="1"/>
</dbReference>
<dbReference type="PANTHER" id="PTHR30472:SF25">
    <property type="entry name" value="ABC TRANSPORTER PERMEASE PROTEIN MJ0876-RELATED"/>
    <property type="match status" value="1"/>
</dbReference>
<dbReference type="GO" id="GO:0005886">
    <property type="term" value="C:plasma membrane"/>
    <property type="evidence" value="ECO:0007669"/>
    <property type="project" value="UniProtKB-SubCell"/>
</dbReference>
<keyword evidence="6 11" id="KW-1133">Transmembrane helix</keyword>
<dbReference type="AlphaFoldDB" id="A0A101IRK7"/>
<feature type="transmembrane region" description="Helical" evidence="11">
    <location>
        <begin position="98"/>
        <end position="118"/>
    </location>
</feature>
<evidence type="ECO:0000256" key="6">
    <source>
        <dbReference type="ARBA" id="ARBA00022989"/>
    </source>
</evidence>
<feature type="transmembrane region" description="Helical" evidence="11">
    <location>
        <begin position="356"/>
        <end position="377"/>
    </location>
</feature>
<reference evidence="14 15" key="2">
    <citation type="journal article" date="2015" name="MBio">
        <title>Genome-Resolved Metagenomic Analysis Reveals Roles for Candidate Phyla and Other Microbial Community Members in Biogeochemical Transformations in Oil Reservoirs.</title>
        <authorList>
            <person name="Hu P."/>
            <person name="Tom L."/>
            <person name="Singh A."/>
            <person name="Thomas B.C."/>
            <person name="Baker B.J."/>
            <person name="Piceno Y.M."/>
            <person name="Andersen G.L."/>
            <person name="Banfield J.F."/>
        </authorList>
    </citation>
    <scope>NUCLEOTIDE SEQUENCE [LARGE SCALE GENOMIC DNA]</scope>
</reference>
<keyword evidence="3" id="KW-0813">Transport</keyword>
<comment type="subunit">
    <text evidence="9">The complex is composed of two ATP-binding proteins (BtuD), two transmembrane proteins (BtuC) and a solute-binding protein (BtuF).</text>
</comment>
<evidence type="ECO:0000256" key="10">
    <source>
        <dbReference type="ARBA" id="ARBA00071366"/>
    </source>
</evidence>
<keyword evidence="7 11" id="KW-0472">Membrane</keyword>
<evidence type="ECO:0000256" key="1">
    <source>
        <dbReference type="ARBA" id="ARBA00004651"/>
    </source>
</evidence>